<keyword evidence="1" id="KW-0723">Serine/threonine-protein kinase</keyword>
<dbReference type="AlphaFoldDB" id="A0A9K3CN16"/>
<dbReference type="GO" id="GO:0004674">
    <property type="term" value="F:protein serine/threonine kinase activity"/>
    <property type="evidence" value="ECO:0007669"/>
    <property type="project" value="UniProtKB-KW"/>
</dbReference>
<keyword evidence="5" id="KW-0067">ATP-binding</keyword>
<feature type="compositionally biased region" description="Low complexity" evidence="6">
    <location>
        <begin position="356"/>
        <end position="375"/>
    </location>
</feature>
<dbReference type="PANTHER" id="PTHR24058:SF124">
    <property type="entry name" value="PROTEIN KINASE SUPERFAMILY PROTEIN"/>
    <property type="match status" value="1"/>
</dbReference>
<feature type="domain" description="Protein kinase" evidence="7">
    <location>
        <begin position="499"/>
        <end position="805"/>
    </location>
</feature>
<sequence length="814" mass="89982">MYAPPPPHPQDAKAQQFQREAETARTSETPSAQKEAVVRVGKGGEVVRDVPAEGATPVSPAPGVGGRANLFNTTGSTAEGAVKAEAGAGVTLPPSHMPGVPGIVSHHMGTVSEGEEVDPETLIPSQAADGPPMPIGPHSSRLKEWPNVHVPTDSVQPAHSKYWEHNVKVSVDEWTDDGDIGFVRLDVGDLGPAVLEMSFMETLDMESERPQQERERQKGKREAEPRGEGEGEGESDMDLDDEEEEMDVEGDLDIEREDDEPRSEEESESEGCDVEVDEDGLPVPVVQGMDLTHMRDMGMDRERQEDLMSPGHVLPGSHPLGKARPTPAPAPIHYTEDRADAAMDLDHDHDTSPLIVVNSSGSSGNTSGASSVASSCLDQGEGSEDREETDGEGEYEEGEREEGQVETDGESSDSQEQGGEAETDLDLGPGAVIPDEVLMQCPPGTCISAHVAHALALGAQVPERLDYFDLRVIFNPYKTGFEADRDFPIAPGSKIADRYTIEEYIGSAAFSRAVQCYDSYTNQHVCIKIVKNEKDYFDQSLDEIKLLQYVNAHDLDDSHFVVKMLDYFYFKEHLFLVFELLKANLYEHQEHLLATRNSTDWYTLGRVQRITKQILTALDYLHRLSIIHSDLKPENVLLKSYTKCEIKVIDFGSSSYLFDHLHSYVQSRSYRAPEVLLGCPYGPPIDIWSLGCIVVELLTGHVLFLNDTIQTILARIMAVVGPIPRHLILSGKYSHKYFTADMHLFECHRTSFGTDRHYILQPKRTSLRARTGVTDPDFLDFVASLLSVDPAKRPSAAEALKHPFLTRDMPLEYN</sequence>
<feature type="region of interest" description="Disordered" evidence="6">
    <location>
        <begin position="351"/>
        <end position="430"/>
    </location>
</feature>
<feature type="region of interest" description="Disordered" evidence="6">
    <location>
        <begin position="202"/>
        <end position="282"/>
    </location>
</feature>
<feature type="region of interest" description="Disordered" evidence="6">
    <location>
        <begin position="1"/>
        <end position="66"/>
    </location>
</feature>
<dbReference type="GO" id="GO:0005524">
    <property type="term" value="F:ATP binding"/>
    <property type="evidence" value="ECO:0007669"/>
    <property type="project" value="UniProtKB-KW"/>
</dbReference>
<dbReference type="PROSITE" id="PS50011">
    <property type="entry name" value="PROTEIN_KINASE_DOM"/>
    <property type="match status" value="1"/>
</dbReference>
<dbReference type="PROSITE" id="PS00108">
    <property type="entry name" value="PROTEIN_KINASE_ST"/>
    <property type="match status" value="1"/>
</dbReference>
<dbReference type="Gene3D" id="3.30.200.20">
    <property type="entry name" value="Phosphorylase Kinase, domain 1"/>
    <property type="match status" value="1"/>
</dbReference>
<dbReference type="Pfam" id="PF00069">
    <property type="entry name" value="Pkinase"/>
    <property type="match status" value="1"/>
</dbReference>
<accession>A0A9K3CN16</accession>
<dbReference type="SMART" id="SM00220">
    <property type="entry name" value="S_TKc"/>
    <property type="match status" value="1"/>
</dbReference>
<evidence type="ECO:0000256" key="6">
    <source>
        <dbReference type="SAM" id="MobiDB-lite"/>
    </source>
</evidence>
<dbReference type="EMBL" id="BDIP01000019">
    <property type="protein sequence ID" value="GIQ79532.1"/>
    <property type="molecule type" value="Genomic_DNA"/>
</dbReference>
<evidence type="ECO:0000313" key="9">
    <source>
        <dbReference type="Proteomes" id="UP000265618"/>
    </source>
</evidence>
<dbReference type="Proteomes" id="UP000265618">
    <property type="component" value="Unassembled WGS sequence"/>
</dbReference>
<dbReference type="InterPro" id="IPR011009">
    <property type="entry name" value="Kinase-like_dom_sf"/>
</dbReference>
<keyword evidence="4" id="KW-0418">Kinase</keyword>
<dbReference type="OrthoDB" id="9332038at2759"/>
<dbReference type="PANTHER" id="PTHR24058">
    <property type="entry name" value="DUAL SPECIFICITY PROTEIN KINASE"/>
    <property type="match status" value="1"/>
</dbReference>
<feature type="compositionally biased region" description="Acidic residues" evidence="6">
    <location>
        <begin position="230"/>
        <end position="280"/>
    </location>
</feature>
<evidence type="ECO:0000313" key="8">
    <source>
        <dbReference type="EMBL" id="GIQ79532.1"/>
    </source>
</evidence>
<organism evidence="8 9">
    <name type="scientific">Kipferlia bialata</name>
    <dbReference type="NCBI Taxonomy" id="797122"/>
    <lineage>
        <taxon>Eukaryota</taxon>
        <taxon>Metamonada</taxon>
        <taxon>Carpediemonas-like organisms</taxon>
        <taxon>Kipferlia</taxon>
    </lineage>
</organism>
<protein>
    <recommendedName>
        <fullName evidence="7">Protein kinase domain-containing protein</fullName>
    </recommendedName>
</protein>
<evidence type="ECO:0000256" key="5">
    <source>
        <dbReference type="ARBA" id="ARBA00022840"/>
    </source>
</evidence>
<feature type="compositionally biased region" description="Basic and acidic residues" evidence="6">
    <location>
        <begin position="206"/>
        <end position="229"/>
    </location>
</feature>
<evidence type="ECO:0000259" key="7">
    <source>
        <dbReference type="PROSITE" id="PS50011"/>
    </source>
</evidence>
<reference evidence="8 9" key="1">
    <citation type="journal article" date="2018" name="PLoS ONE">
        <title>The draft genome of Kipferlia bialata reveals reductive genome evolution in fornicate parasites.</title>
        <authorList>
            <person name="Tanifuji G."/>
            <person name="Takabayashi S."/>
            <person name="Kume K."/>
            <person name="Takagi M."/>
            <person name="Nakayama T."/>
            <person name="Kamikawa R."/>
            <person name="Inagaki Y."/>
            <person name="Hashimoto T."/>
        </authorList>
    </citation>
    <scope>NUCLEOTIDE SEQUENCE [LARGE SCALE GENOMIC DNA]</scope>
    <source>
        <strain evidence="8">NY0173</strain>
    </source>
</reference>
<evidence type="ECO:0000256" key="4">
    <source>
        <dbReference type="ARBA" id="ARBA00022777"/>
    </source>
</evidence>
<dbReference type="InterPro" id="IPR000719">
    <property type="entry name" value="Prot_kinase_dom"/>
</dbReference>
<evidence type="ECO:0000256" key="1">
    <source>
        <dbReference type="ARBA" id="ARBA00022527"/>
    </source>
</evidence>
<keyword evidence="2" id="KW-0808">Transferase</keyword>
<gene>
    <name evidence="8" type="ORF">KIPB_000186</name>
</gene>
<keyword evidence="9" id="KW-1185">Reference proteome</keyword>
<proteinExistence type="predicted"/>
<comment type="caution">
    <text evidence="8">The sequence shown here is derived from an EMBL/GenBank/DDBJ whole genome shotgun (WGS) entry which is preliminary data.</text>
</comment>
<name>A0A9K3CN16_9EUKA</name>
<keyword evidence="3" id="KW-0547">Nucleotide-binding</keyword>
<dbReference type="InterPro" id="IPR050494">
    <property type="entry name" value="Ser_Thr_dual-spec_kinase"/>
</dbReference>
<feature type="compositionally biased region" description="Acidic residues" evidence="6">
    <location>
        <begin position="381"/>
        <end position="425"/>
    </location>
</feature>
<dbReference type="InterPro" id="IPR008271">
    <property type="entry name" value="Ser/Thr_kinase_AS"/>
</dbReference>
<evidence type="ECO:0000256" key="3">
    <source>
        <dbReference type="ARBA" id="ARBA00022741"/>
    </source>
</evidence>
<dbReference type="SUPFAM" id="SSF56112">
    <property type="entry name" value="Protein kinase-like (PK-like)"/>
    <property type="match status" value="1"/>
</dbReference>
<dbReference type="Gene3D" id="1.10.510.10">
    <property type="entry name" value="Transferase(Phosphotransferase) domain 1"/>
    <property type="match status" value="1"/>
</dbReference>
<evidence type="ECO:0000256" key="2">
    <source>
        <dbReference type="ARBA" id="ARBA00022679"/>
    </source>
</evidence>
<dbReference type="CDD" id="cd14133">
    <property type="entry name" value="PKc_DYRK_like"/>
    <property type="match status" value="1"/>
</dbReference>